<dbReference type="PROSITE" id="PS51782">
    <property type="entry name" value="LYSM"/>
    <property type="match status" value="2"/>
</dbReference>
<dbReference type="InterPro" id="IPR036779">
    <property type="entry name" value="LysM_dom_sf"/>
</dbReference>
<evidence type="ECO:0000256" key="1">
    <source>
        <dbReference type="SAM" id="MobiDB-lite"/>
    </source>
</evidence>
<keyword evidence="4" id="KW-1185">Reference proteome</keyword>
<dbReference type="Pfam" id="PF01476">
    <property type="entry name" value="LysM"/>
    <property type="match status" value="2"/>
</dbReference>
<dbReference type="Gene3D" id="3.10.350.10">
    <property type="entry name" value="LysM domain"/>
    <property type="match status" value="2"/>
</dbReference>
<name>A0ABR9B4C1_9BACL</name>
<sequence>MKIHIIKKGETLYALSKKYGVSLDQLIALNPQLTDPNQVQVGMKIRVPSTPVSTGGYEIVHKHVVKEADTLWKLAKAWGVPLQALIAANPQLKNPNVLLIGQVVNIPKLTVNESSGPSASAGWGANAANAGIVPLSKAELTKPIPPQPSVQPPIQPPIQPSVLPENKLQPQAKQPLPAQPQPQAQAKPPLQSQSQPKPQPQSQIKPQAEQLIPPTPLPNPPSVKPLTGNVSPVKPTTKGEVPNFVPSPASYGNFSANMPNVEPYPNSFAPNYVGQSQSNVQWQSQEVGGTQSTSQPNVYPNVPQYEGFCSPDISPYTNFCNPYPPHPYGGHHCNPCAYPSYGGASLPFVPYQTSYADGINSFWGNDHVAYSENANYSPASVSQGANANYGPASVLPDVNANYGPTSVLPGANANYGPASVSLVANANYGPASVSPEANANYGLSSVSPISNQNFSPNVAGEMWDKKVNEQVANAESYAFQQAQYSNMPYAAQEYSAYGASPYGDYSVFCHQCGTPYRVNASMQDSSWLAQWGDVSPVAGKDNETMQKSEDVSTNINDNVSSNKGKKKSKEQRKNVNARNNKESDSYTQVNASHKGKSMPWING</sequence>
<feature type="domain" description="LysM" evidence="2">
    <location>
        <begin position="61"/>
        <end position="106"/>
    </location>
</feature>
<feature type="compositionally biased region" description="Low complexity" evidence="1">
    <location>
        <begin position="167"/>
        <end position="212"/>
    </location>
</feature>
<dbReference type="PANTHER" id="PTHR33734:SF34">
    <property type="entry name" value="SPOIVD-ASSOCIATED FACTOR A"/>
    <property type="match status" value="1"/>
</dbReference>
<proteinExistence type="predicted"/>
<feature type="compositionally biased region" description="Pro residues" evidence="1">
    <location>
        <begin position="143"/>
        <end position="159"/>
    </location>
</feature>
<evidence type="ECO:0000313" key="4">
    <source>
        <dbReference type="Proteomes" id="UP000634529"/>
    </source>
</evidence>
<protein>
    <submittedName>
        <fullName evidence="3">LysM peptidoglycan-binding domain-containing protein</fullName>
    </submittedName>
</protein>
<organism evidence="3 4">
    <name type="scientific">Paenibacillus arenosi</name>
    <dbReference type="NCBI Taxonomy" id="2774142"/>
    <lineage>
        <taxon>Bacteria</taxon>
        <taxon>Bacillati</taxon>
        <taxon>Bacillota</taxon>
        <taxon>Bacilli</taxon>
        <taxon>Bacillales</taxon>
        <taxon>Paenibacillaceae</taxon>
        <taxon>Paenibacillus</taxon>
    </lineage>
</organism>
<feature type="region of interest" description="Disordered" evidence="1">
    <location>
        <begin position="538"/>
        <end position="603"/>
    </location>
</feature>
<dbReference type="SUPFAM" id="SSF54106">
    <property type="entry name" value="LysM domain"/>
    <property type="match status" value="2"/>
</dbReference>
<comment type="caution">
    <text evidence="3">The sequence shown here is derived from an EMBL/GenBank/DDBJ whole genome shotgun (WGS) entry which is preliminary data.</text>
</comment>
<evidence type="ECO:0000313" key="3">
    <source>
        <dbReference type="EMBL" id="MBD8500764.1"/>
    </source>
</evidence>
<feature type="compositionally biased region" description="Basic and acidic residues" evidence="1">
    <location>
        <begin position="540"/>
        <end position="550"/>
    </location>
</feature>
<gene>
    <name evidence="3" type="ORF">IFO66_20980</name>
</gene>
<reference evidence="3 4" key="1">
    <citation type="submission" date="2020-09" db="EMBL/GenBank/DDBJ databases">
        <title>Paenibacillus sp. CAU 1523 isolated from sand of Haeundae Beach.</title>
        <authorList>
            <person name="Kim W."/>
        </authorList>
    </citation>
    <scope>NUCLEOTIDE SEQUENCE [LARGE SCALE GENOMIC DNA]</scope>
    <source>
        <strain evidence="3 4">CAU 1523</strain>
    </source>
</reference>
<feature type="compositionally biased region" description="Pro residues" evidence="1">
    <location>
        <begin position="213"/>
        <end position="223"/>
    </location>
</feature>
<accession>A0ABR9B4C1</accession>
<dbReference type="Proteomes" id="UP000634529">
    <property type="component" value="Unassembled WGS sequence"/>
</dbReference>
<dbReference type="SMART" id="SM00257">
    <property type="entry name" value="LysM"/>
    <property type="match status" value="2"/>
</dbReference>
<dbReference type="CDD" id="cd00118">
    <property type="entry name" value="LysM"/>
    <property type="match status" value="2"/>
</dbReference>
<dbReference type="PANTHER" id="PTHR33734">
    <property type="entry name" value="LYSM DOMAIN-CONTAINING GPI-ANCHORED PROTEIN 2"/>
    <property type="match status" value="1"/>
</dbReference>
<dbReference type="InterPro" id="IPR018392">
    <property type="entry name" value="LysM"/>
</dbReference>
<dbReference type="RefSeq" id="WP_192026996.1">
    <property type="nucleotide sequence ID" value="NZ_JACYTN010000028.1"/>
</dbReference>
<evidence type="ECO:0000259" key="2">
    <source>
        <dbReference type="PROSITE" id="PS51782"/>
    </source>
</evidence>
<feature type="domain" description="LysM" evidence="2">
    <location>
        <begin position="2"/>
        <end position="47"/>
    </location>
</feature>
<dbReference type="EMBL" id="JACYTN010000028">
    <property type="protein sequence ID" value="MBD8500764.1"/>
    <property type="molecule type" value="Genomic_DNA"/>
</dbReference>
<feature type="region of interest" description="Disordered" evidence="1">
    <location>
        <begin position="140"/>
        <end position="244"/>
    </location>
</feature>